<gene>
    <name evidence="1" type="ORF">HYALB_00013440</name>
</gene>
<comment type="caution">
    <text evidence="1">The sequence shown here is derived from an EMBL/GenBank/DDBJ whole genome shotgun (WGS) entry which is preliminary data.</text>
</comment>
<dbReference type="InterPro" id="IPR036770">
    <property type="entry name" value="Ankyrin_rpt-contain_sf"/>
</dbReference>
<keyword evidence="2" id="KW-1185">Reference proteome</keyword>
<reference evidence="1" key="1">
    <citation type="submission" date="2021-07" db="EMBL/GenBank/DDBJ databases">
        <authorList>
            <person name="Durling M."/>
        </authorList>
    </citation>
    <scope>NUCLEOTIDE SEQUENCE</scope>
</reference>
<name>A0A9N9PYB3_9HELO</name>
<dbReference type="OrthoDB" id="539213at2759"/>
<dbReference type="AlphaFoldDB" id="A0A9N9PYB3"/>
<evidence type="ECO:0000313" key="2">
    <source>
        <dbReference type="Proteomes" id="UP000701801"/>
    </source>
</evidence>
<dbReference type="EMBL" id="CAJVRM010000304">
    <property type="protein sequence ID" value="CAG8979273.1"/>
    <property type="molecule type" value="Genomic_DNA"/>
</dbReference>
<accession>A0A9N9PYB3</accession>
<dbReference type="Proteomes" id="UP000701801">
    <property type="component" value="Unassembled WGS sequence"/>
</dbReference>
<proteinExistence type="predicted"/>
<protein>
    <recommendedName>
        <fullName evidence="3">Fungal N-terminal domain-containing protein</fullName>
    </recommendedName>
</protein>
<organism evidence="1 2">
    <name type="scientific">Hymenoscyphus albidus</name>
    <dbReference type="NCBI Taxonomy" id="595503"/>
    <lineage>
        <taxon>Eukaryota</taxon>
        <taxon>Fungi</taxon>
        <taxon>Dikarya</taxon>
        <taxon>Ascomycota</taxon>
        <taxon>Pezizomycotina</taxon>
        <taxon>Leotiomycetes</taxon>
        <taxon>Helotiales</taxon>
        <taxon>Helotiaceae</taxon>
        <taxon>Hymenoscyphus</taxon>
    </lineage>
</organism>
<evidence type="ECO:0000313" key="1">
    <source>
        <dbReference type="EMBL" id="CAG8979273.1"/>
    </source>
</evidence>
<dbReference type="Gene3D" id="1.25.40.20">
    <property type="entry name" value="Ankyrin repeat-containing domain"/>
    <property type="match status" value="1"/>
</dbReference>
<sequence>MADPVSAFSGVAAILGLVPVLHSTKRLYVFFGELKDVSKNIRRLLAEVETMELFLEEAREYSKVLESSALAFEDKIHIPGVIRALNSCHLELTALHSCVKDADINDTEGKVKRMAKKMRFVSNHEEDISRPLRNIETSRKNLGTALLIFNGRCNISLQEQIRAARHDVSKLESASKTQFDALQAMVSDTSRRTQQLLTSDIQQTAKETQVKPQGSVLTASVVTDEKLSALANSIGIASLQTKEALQYIQNNTDQTMEYLRNGQNFIPSQMLARRGHKKASRKFHSPHSASRLKTHRPTKLADSAKTLAMINKKLEDIDTKFASITISSDPTRLKEATFEGFNLTGVTLPLMLVRPSLLMILQSLISGEQLKVSQSDVNLFSSQLGELLCECYEASWCNVFDSYKCLELLFHSGGDMKQPSPSFVPLFSVIWAFLLEPRSSFVSYVKVSQLVTTHGANLEDAFLHPHLLYVPSLICSKSEITGLMCQYLIQGGCNSENRNNRGETPLLFSASRFGTNNNLWIRALLENGCDRAAVDERGRSALHLSLLVCNQHRRVSSQTLKYIIWEKVTMLLRSGCDPYFEDSAGLTPSDYAAINGLWSIWRAAMLASVSEDNGARGLKRPGATLTATKMPDVDWCSAIWCYYCESITQHGLCTDVYCDLHVKSGDGCASMAAD</sequence>
<dbReference type="SUPFAM" id="SSF48403">
    <property type="entry name" value="Ankyrin repeat"/>
    <property type="match status" value="1"/>
</dbReference>
<evidence type="ECO:0008006" key="3">
    <source>
        <dbReference type="Google" id="ProtNLM"/>
    </source>
</evidence>